<evidence type="ECO:0000256" key="1">
    <source>
        <dbReference type="SAM" id="Phobius"/>
    </source>
</evidence>
<reference evidence="2 3" key="1">
    <citation type="submission" date="2019-07" db="EMBL/GenBank/DDBJ databases">
        <title>Genomic Encyclopedia of Type Strains, Phase III (KMG-III): the genomes of soil and plant-associated and newly described type strains.</title>
        <authorList>
            <person name="Whitman W."/>
        </authorList>
    </citation>
    <scope>NUCLEOTIDE SEQUENCE [LARGE SCALE GENOMIC DNA]</scope>
    <source>
        <strain evidence="2 3">BL24</strain>
    </source>
</reference>
<feature type="transmembrane region" description="Helical" evidence="1">
    <location>
        <begin position="118"/>
        <end position="143"/>
    </location>
</feature>
<sequence length="160" mass="17375">MSRSSILFLKGVLIAIGMAALAVCLVVLPIVASRDAAAHPDTAYMQVPFLAGCYALAVPFFISLVQAYNLLRYVERKHVFSEKAVRALKFIQYSTMLICAVIVAAVLSIMLFTHDEDITPFITLGGAGTFIFGVIAAFAALLIHMLKDAIAFKFENDLTV</sequence>
<evidence type="ECO:0008006" key="4">
    <source>
        <dbReference type="Google" id="ProtNLM"/>
    </source>
</evidence>
<feature type="transmembrane region" description="Helical" evidence="1">
    <location>
        <begin position="44"/>
        <end position="69"/>
    </location>
</feature>
<feature type="transmembrane region" description="Helical" evidence="1">
    <location>
        <begin position="90"/>
        <end position="112"/>
    </location>
</feature>
<evidence type="ECO:0000313" key="3">
    <source>
        <dbReference type="Proteomes" id="UP000323257"/>
    </source>
</evidence>
<gene>
    <name evidence="2" type="ORF">BCM02_101389</name>
</gene>
<evidence type="ECO:0000313" key="2">
    <source>
        <dbReference type="EMBL" id="TYP79271.1"/>
    </source>
</evidence>
<dbReference type="AlphaFoldDB" id="A0A5S5CL67"/>
<keyword evidence="1" id="KW-1133">Transmembrane helix</keyword>
<dbReference type="Pfam" id="PF11188">
    <property type="entry name" value="DUF2975"/>
    <property type="match status" value="1"/>
</dbReference>
<keyword evidence="1" id="KW-0472">Membrane</keyword>
<dbReference type="InterPro" id="IPR021354">
    <property type="entry name" value="DUF2975"/>
</dbReference>
<protein>
    <recommendedName>
        <fullName evidence="4">DUF2975 family protein</fullName>
    </recommendedName>
</protein>
<name>A0A5S5CL67_9BACL</name>
<accession>A0A5S5CL67</accession>
<organism evidence="2 3">
    <name type="scientific">Paenibacillus methanolicus</name>
    <dbReference type="NCBI Taxonomy" id="582686"/>
    <lineage>
        <taxon>Bacteria</taxon>
        <taxon>Bacillati</taxon>
        <taxon>Bacillota</taxon>
        <taxon>Bacilli</taxon>
        <taxon>Bacillales</taxon>
        <taxon>Paenibacillaceae</taxon>
        <taxon>Paenibacillus</taxon>
    </lineage>
</organism>
<dbReference type="RefSeq" id="WP_187433961.1">
    <property type="nucleotide sequence ID" value="NZ_VNHS01000001.1"/>
</dbReference>
<keyword evidence="3" id="KW-1185">Reference proteome</keyword>
<proteinExistence type="predicted"/>
<keyword evidence="1" id="KW-0812">Transmembrane</keyword>
<feature type="transmembrane region" description="Helical" evidence="1">
    <location>
        <begin position="12"/>
        <end position="32"/>
    </location>
</feature>
<comment type="caution">
    <text evidence="2">The sequence shown here is derived from an EMBL/GenBank/DDBJ whole genome shotgun (WGS) entry which is preliminary data.</text>
</comment>
<dbReference type="EMBL" id="VNHS01000001">
    <property type="protein sequence ID" value="TYP79271.1"/>
    <property type="molecule type" value="Genomic_DNA"/>
</dbReference>
<dbReference type="Proteomes" id="UP000323257">
    <property type="component" value="Unassembled WGS sequence"/>
</dbReference>